<dbReference type="GO" id="GO:0008528">
    <property type="term" value="F:G protein-coupled peptide receptor activity"/>
    <property type="evidence" value="ECO:0007669"/>
    <property type="project" value="InterPro"/>
</dbReference>
<accession>A0A915C7E4</accession>
<dbReference type="GO" id="GO:0016020">
    <property type="term" value="C:membrane"/>
    <property type="evidence" value="ECO:0007669"/>
    <property type="project" value="UniProtKB-SubCell"/>
</dbReference>
<evidence type="ECO:0000313" key="8">
    <source>
        <dbReference type="Proteomes" id="UP000887569"/>
    </source>
</evidence>
<dbReference type="AlphaFoldDB" id="A0A915C7E4"/>
<reference evidence="9" key="1">
    <citation type="submission" date="2022-11" db="UniProtKB">
        <authorList>
            <consortium name="WormBaseParasite"/>
        </authorList>
    </citation>
    <scope>IDENTIFICATION</scope>
</reference>
<dbReference type="Gene3D" id="1.20.1070.10">
    <property type="entry name" value="Rhodopsin 7-helix transmembrane proteins"/>
    <property type="match status" value="1"/>
</dbReference>
<feature type="transmembrane region" description="Helical" evidence="6">
    <location>
        <begin position="162"/>
        <end position="187"/>
    </location>
</feature>
<feature type="transmembrane region" description="Helical" evidence="6">
    <location>
        <begin position="28"/>
        <end position="46"/>
    </location>
</feature>
<keyword evidence="2 6" id="KW-0812">Transmembrane</keyword>
<organism evidence="8 9">
    <name type="scientific">Parascaris univalens</name>
    <name type="common">Nematode worm</name>
    <dbReference type="NCBI Taxonomy" id="6257"/>
    <lineage>
        <taxon>Eukaryota</taxon>
        <taxon>Metazoa</taxon>
        <taxon>Ecdysozoa</taxon>
        <taxon>Nematoda</taxon>
        <taxon>Chromadorea</taxon>
        <taxon>Rhabditida</taxon>
        <taxon>Spirurina</taxon>
        <taxon>Ascaridomorpha</taxon>
        <taxon>Ascaridoidea</taxon>
        <taxon>Ascarididae</taxon>
        <taxon>Parascaris</taxon>
    </lineage>
</organism>
<dbReference type="PANTHER" id="PTHR46641">
    <property type="entry name" value="FMRFAMIDE RECEPTOR-RELATED"/>
    <property type="match status" value="1"/>
</dbReference>
<dbReference type="WBParaSite" id="PgR098_g014_t01">
    <property type="protein sequence ID" value="PgR098_g014_t01"/>
    <property type="gene ID" value="PgR098_g014"/>
</dbReference>
<dbReference type="PROSITE" id="PS50262">
    <property type="entry name" value="G_PROTEIN_RECEP_F1_2"/>
    <property type="match status" value="1"/>
</dbReference>
<dbReference type="PANTHER" id="PTHR46641:SF18">
    <property type="entry name" value="G-PROTEIN COUPLED RECEPTORS FAMILY 1 PROFILE DOMAIN-CONTAINING PROTEIN"/>
    <property type="match status" value="1"/>
</dbReference>
<protein>
    <submittedName>
        <fullName evidence="9">G-protein coupled receptors family 1 profile domain-containing protein</fullName>
    </submittedName>
</protein>
<feature type="transmembrane region" description="Helical" evidence="6">
    <location>
        <begin position="79"/>
        <end position="105"/>
    </location>
</feature>
<evidence type="ECO:0000256" key="4">
    <source>
        <dbReference type="ARBA" id="ARBA00023136"/>
    </source>
</evidence>
<dbReference type="Proteomes" id="UP000887569">
    <property type="component" value="Unplaced"/>
</dbReference>
<evidence type="ECO:0000256" key="1">
    <source>
        <dbReference type="ARBA" id="ARBA00004370"/>
    </source>
</evidence>
<dbReference type="InterPro" id="IPR017452">
    <property type="entry name" value="GPCR_Rhodpsn_7TM"/>
</dbReference>
<evidence type="ECO:0000313" key="9">
    <source>
        <dbReference type="WBParaSite" id="PgR098_g014_t01"/>
    </source>
</evidence>
<evidence type="ECO:0000256" key="2">
    <source>
        <dbReference type="ARBA" id="ARBA00022692"/>
    </source>
</evidence>
<keyword evidence="3 6" id="KW-1133">Transmembrane helix</keyword>
<evidence type="ECO:0000256" key="3">
    <source>
        <dbReference type="ARBA" id="ARBA00022989"/>
    </source>
</evidence>
<proteinExistence type="predicted"/>
<dbReference type="InterPro" id="IPR019427">
    <property type="entry name" value="7TM_GPCR_serpentine_rcpt_Srw"/>
</dbReference>
<sequence length="229" mass="25867">LTVCVTCQLLALIVWPMMAKNSLTLAKARRIVAIVIVLSIVLHILLLTHRCVRKSICAADDTIVVHYYLSLSEPITDRLFYYVQAIFVNIIPLVILIMCCMAIGWNAFKRNKSSTMNRNQTGRMQCVLHLAAATTVCHLVFEFPSIAVQLLASVSSILGMQFFTLIAVTNFLTIFNASLPFVIYTICSKRYRHLALYICGFRNERFRPTTEEGPHQDRGCQPLVSKLPK</sequence>
<dbReference type="SUPFAM" id="SSF81321">
    <property type="entry name" value="Family A G protein-coupled receptor-like"/>
    <property type="match status" value="1"/>
</dbReference>
<comment type="subcellular location">
    <subcellularLocation>
        <location evidence="1">Membrane</location>
    </subcellularLocation>
</comment>
<evidence type="ECO:0000256" key="6">
    <source>
        <dbReference type="SAM" id="Phobius"/>
    </source>
</evidence>
<evidence type="ECO:0000259" key="7">
    <source>
        <dbReference type="PROSITE" id="PS50262"/>
    </source>
</evidence>
<keyword evidence="4 6" id="KW-0472">Membrane</keyword>
<feature type="region of interest" description="Disordered" evidence="5">
    <location>
        <begin position="210"/>
        <end position="229"/>
    </location>
</feature>
<feature type="domain" description="G-protein coupled receptors family 1 profile" evidence="7">
    <location>
        <begin position="1"/>
        <end position="184"/>
    </location>
</feature>
<dbReference type="Pfam" id="PF10324">
    <property type="entry name" value="7TM_GPCR_Srw"/>
    <property type="match status" value="1"/>
</dbReference>
<evidence type="ECO:0000256" key="5">
    <source>
        <dbReference type="SAM" id="MobiDB-lite"/>
    </source>
</evidence>
<name>A0A915C7E4_PARUN</name>
<keyword evidence="8" id="KW-1185">Reference proteome</keyword>
<feature type="transmembrane region" description="Helical" evidence="6">
    <location>
        <begin position="126"/>
        <end position="150"/>
    </location>
</feature>
<dbReference type="InterPro" id="IPR052954">
    <property type="entry name" value="GPCR-Ligand_Int"/>
</dbReference>